<name>A0AA36G579_9BILA</name>
<proteinExistence type="inferred from homology"/>
<organism evidence="9 10">
    <name type="scientific">Mesorhabditis spiculigera</name>
    <dbReference type="NCBI Taxonomy" id="96644"/>
    <lineage>
        <taxon>Eukaryota</taxon>
        <taxon>Metazoa</taxon>
        <taxon>Ecdysozoa</taxon>
        <taxon>Nematoda</taxon>
        <taxon>Chromadorea</taxon>
        <taxon>Rhabditida</taxon>
        <taxon>Rhabditina</taxon>
        <taxon>Rhabditomorpha</taxon>
        <taxon>Rhabditoidea</taxon>
        <taxon>Rhabditidae</taxon>
        <taxon>Mesorhabditinae</taxon>
        <taxon>Mesorhabditis</taxon>
    </lineage>
</organism>
<dbReference type="EMBL" id="CATQJA010002657">
    <property type="protein sequence ID" value="CAJ0579662.1"/>
    <property type="molecule type" value="Genomic_DNA"/>
</dbReference>
<feature type="domain" description="Small ribosomal subunit protein uS10" evidence="8">
    <location>
        <begin position="37"/>
        <end position="134"/>
    </location>
</feature>
<keyword evidence="5" id="KW-0687">Ribonucleoprotein</keyword>
<dbReference type="SUPFAM" id="SSF54999">
    <property type="entry name" value="Ribosomal protein S10"/>
    <property type="match status" value="1"/>
</dbReference>
<reference evidence="9" key="1">
    <citation type="submission" date="2023-06" db="EMBL/GenBank/DDBJ databases">
        <authorList>
            <person name="Delattre M."/>
        </authorList>
    </citation>
    <scope>NUCLEOTIDE SEQUENCE</scope>
    <source>
        <strain evidence="9">AF72</strain>
    </source>
</reference>
<dbReference type="PANTHER" id="PTHR13334">
    <property type="entry name" value="MITOCHONDRIAL 28S RIBOSOMAL PROTEIN S10"/>
    <property type="match status" value="1"/>
</dbReference>
<accession>A0AA36G579</accession>
<evidence type="ECO:0000313" key="9">
    <source>
        <dbReference type="EMBL" id="CAJ0579662.1"/>
    </source>
</evidence>
<evidence type="ECO:0000256" key="5">
    <source>
        <dbReference type="ARBA" id="ARBA00023274"/>
    </source>
</evidence>
<comment type="subcellular location">
    <subcellularLocation>
        <location evidence="1">Mitochondrion</location>
    </subcellularLocation>
</comment>
<comment type="caution">
    <text evidence="9">The sequence shown here is derived from an EMBL/GenBank/DDBJ whole genome shotgun (WGS) entry which is preliminary data.</text>
</comment>
<evidence type="ECO:0000256" key="1">
    <source>
        <dbReference type="ARBA" id="ARBA00004173"/>
    </source>
</evidence>
<evidence type="ECO:0000256" key="6">
    <source>
        <dbReference type="ARBA" id="ARBA00035261"/>
    </source>
</evidence>
<evidence type="ECO:0000313" key="10">
    <source>
        <dbReference type="Proteomes" id="UP001177023"/>
    </source>
</evidence>
<dbReference type="InterPro" id="IPR027486">
    <property type="entry name" value="Ribosomal_uS10_dom"/>
</dbReference>
<gene>
    <name evidence="9" type="ORF">MSPICULIGERA_LOCUS17871</name>
</gene>
<evidence type="ECO:0000256" key="2">
    <source>
        <dbReference type="ARBA" id="ARBA00007102"/>
    </source>
</evidence>
<keyword evidence="3" id="KW-0689">Ribosomal protein</keyword>
<sequence>MLRSNCSGLLQQAHRLVRTGPVHTTTPMPDKLFKSIELELRGHDPAVIRSYLTFMKSVCGHLEITQGRMQVLPYVRWVQWALRSKFVAKKYKLHYETRTHISKFEVKHLTGNTASAFLEYVQRNIPEGVAMRVGYEEIRPLPGTIPVEKKAEFVAGSAK</sequence>
<feature type="non-terminal residue" evidence="9">
    <location>
        <position position="159"/>
    </location>
</feature>
<dbReference type="SMART" id="SM01403">
    <property type="entry name" value="Ribosomal_S10"/>
    <property type="match status" value="1"/>
</dbReference>
<evidence type="ECO:0000259" key="8">
    <source>
        <dbReference type="SMART" id="SM01403"/>
    </source>
</evidence>
<evidence type="ECO:0000256" key="4">
    <source>
        <dbReference type="ARBA" id="ARBA00023128"/>
    </source>
</evidence>
<dbReference type="PANTHER" id="PTHR13334:SF4">
    <property type="entry name" value="SMALL RIBOSOMAL SUBUNIT PROTEIN US10M"/>
    <property type="match status" value="1"/>
</dbReference>
<keyword evidence="10" id="KW-1185">Reference proteome</keyword>
<evidence type="ECO:0000256" key="7">
    <source>
        <dbReference type="ARBA" id="ARBA00035544"/>
    </source>
</evidence>
<dbReference type="GO" id="GO:0005763">
    <property type="term" value="C:mitochondrial small ribosomal subunit"/>
    <property type="evidence" value="ECO:0007669"/>
    <property type="project" value="InterPro"/>
</dbReference>
<dbReference type="Pfam" id="PF00338">
    <property type="entry name" value="Ribosomal_S10"/>
    <property type="match status" value="1"/>
</dbReference>
<dbReference type="Proteomes" id="UP001177023">
    <property type="component" value="Unassembled WGS sequence"/>
</dbReference>
<protein>
    <recommendedName>
        <fullName evidence="6">Small ribosomal subunit protein uS10m</fullName>
    </recommendedName>
    <alternativeName>
        <fullName evidence="7">28S ribosomal protein S10, mitochondrial</fullName>
    </alternativeName>
</protein>
<evidence type="ECO:0000256" key="3">
    <source>
        <dbReference type="ARBA" id="ARBA00022980"/>
    </source>
</evidence>
<dbReference type="AlphaFoldDB" id="A0AA36G579"/>
<comment type="similarity">
    <text evidence="2">Belongs to the universal ribosomal protein uS10 family.</text>
</comment>
<dbReference type="InterPro" id="IPR036838">
    <property type="entry name" value="Ribosomal_uS10_dom_sf"/>
</dbReference>
<dbReference type="InterPro" id="IPR040055">
    <property type="entry name" value="Ribosomal_uS10m"/>
</dbReference>
<keyword evidence="4" id="KW-0496">Mitochondrion</keyword>
<dbReference type="Gene3D" id="3.30.70.600">
    <property type="entry name" value="Ribosomal protein S10 domain"/>
    <property type="match status" value="1"/>
</dbReference>